<reference evidence="1 2" key="1">
    <citation type="submission" date="2024-05" db="EMBL/GenBank/DDBJ databases">
        <title>Roseateles sp. 2.12 16S ribosomal RNA gene Genome sequencing and assembly.</title>
        <authorList>
            <person name="Woo H."/>
        </authorList>
    </citation>
    <scope>NUCLEOTIDE SEQUENCE [LARGE SCALE GENOMIC DNA]</scope>
    <source>
        <strain evidence="1 2">2.12</strain>
    </source>
</reference>
<evidence type="ECO:0000313" key="2">
    <source>
        <dbReference type="Proteomes" id="UP001462640"/>
    </source>
</evidence>
<organism evidence="1 2">
    <name type="scientific">Roseateles flavus</name>
    <dbReference type="NCBI Taxonomy" id="3149041"/>
    <lineage>
        <taxon>Bacteria</taxon>
        <taxon>Pseudomonadati</taxon>
        <taxon>Pseudomonadota</taxon>
        <taxon>Betaproteobacteria</taxon>
        <taxon>Burkholderiales</taxon>
        <taxon>Sphaerotilaceae</taxon>
        <taxon>Roseateles</taxon>
    </lineage>
</organism>
<dbReference type="Pfam" id="PF12974">
    <property type="entry name" value="Phosphonate-bd"/>
    <property type="match status" value="1"/>
</dbReference>
<accession>A0ABV0GIH8</accession>
<protein>
    <submittedName>
        <fullName evidence="1">PhnD/SsuA/transferrin family substrate-binding protein</fullName>
    </submittedName>
</protein>
<keyword evidence="2" id="KW-1185">Reference proteome</keyword>
<dbReference type="Proteomes" id="UP001462640">
    <property type="component" value="Unassembled WGS sequence"/>
</dbReference>
<dbReference type="PANTHER" id="PTHR35841">
    <property type="entry name" value="PHOSPHONATES-BINDING PERIPLASMIC PROTEIN"/>
    <property type="match status" value="1"/>
</dbReference>
<dbReference type="PANTHER" id="PTHR35841:SF1">
    <property type="entry name" value="PHOSPHONATES-BINDING PERIPLASMIC PROTEIN"/>
    <property type="match status" value="1"/>
</dbReference>
<sequence>MRMEWFRLWVKQAGVVLGVTALLAGGTAAQALSFAINEGVTYRVSNAEIAARYAGMAADLSKLLQQPVTIEPISDYKSLRQGLAEKRWELALVHPAHISIQAMRNSGYRLVAVTKGFTDYKAGFMVRADAPWTQLTDLRGQHLGAPDEDSITSVMLRATLRDLKMSAPQVRITYTRYQDAVPFFVENYLTHAGVTASGAVLKAWQAKGGKILGYTRPVPIKHVIASPSLSAEQFEKVQSYLTGLDASEEGRKKLEPTKWKGFARFEQAEMMKLGEWLDVR</sequence>
<gene>
    <name evidence="1" type="ORF">ABDJ40_19215</name>
</gene>
<dbReference type="RefSeq" id="WP_347612028.1">
    <property type="nucleotide sequence ID" value="NZ_JBDPZC010000010.1"/>
</dbReference>
<name>A0ABV0GIH8_9BURK</name>
<dbReference type="Gene3D" id="3.40.190.10">
    <property type="entry name" value="Periplasmic binding protein-like II"/>
    <property type="match status" value="2"/>
</dbReference>
<dbReference type="SUPFAM" id="SSF53850">
    <property type="entry name" value="Periplasmic binding protein-like II"/>
    <property type="match status" value="1"/>
</dbReference>
<evidence type="ECO:0000313" key="1">
    <source>
        <dbReference type="EMBL" id="MEO3714903.1"/>
    </source>
</evidence>
<dbReference type="EMBL" id="JBDPZC010000010">
    <property type="protein sequence ID" value="MEO3714903.1"/>
    <property type="molecule type" value="Genomic_DNA"/>
</dbReference>
<proteinExistence type="predicted"/>
<comment type="caution">
    <text evidence="1">The sequence shown here is derived from an EMBL/GenBank/DDBJ whole genome shotgun (WGS) entry which is preliminary data.</text>
</comment>